<reference evidence="8 9" key="1">
    <citation type="submission" date="2018-07" db="EMBL/GenBank/DDBJ databases">
        <title>Genome sequence of Rhodococcus rhodnii ATCC 35071 from Rhodnius prolixus.</title>
        <authorList>
            <person name="Patel V."/>
            <person name="Vogel K.J."/>
        </authorList>
    </citation>
    <scope>NUCLEOTIDE SEQUENCE [LARGE SCALE GENOMIC DNA]</scope>
    <source>
        <strain evidence="8 9">ATCC 35071</strain>
    </source>
</reference>
<accession>A0A6P2CDL6</accession>
<comment type="caution">
    <text evidence="8">The sequence shown here is derived from an EMBL/GenBank/DDBJ whole genome shotgun (WGS) entry which is preliminary data.</text>
</comment>
<gene>
    <name evidence="8" type="ORF">DW322_12175</name>
</gene>
<evidence type="ECO:0000256" key="3">
    <source>
        <dbReference type="ARBA" id="ARBA00022989"/>
    </source>
</evidence>
<dbReference type="Pfam" id="PF06305">
    <property type="entry name" value="LapA_dom"/>
    <property type="match status" value="1"/>
</dbReference>
<evidence type="ECO:0000259" key="7">
    <source>
        <dbReference type="Pfam" id="PF06305"/>
    </source>
</evidence>
<feature type="compositionally biased region" description="Basic and acidic residues" evidence="5">
    <location>
        <begin position="13"/>
        <end position="24"/>
    </location>
</feature>
<feature type="region of interest" description="Disordered" evidence="5">
    <location>
        <begin position="1"/>
        <end position="38"/>
    </location>
</feature>
<evidence type="ECO:0000256" key="4">
    <source>
        <dbReference type="ARBA" id="ARBA00023136"/>
    </source>
</evidence>
<organism evidence="8 9">
    <name type="scientific">Rhodococcus rhodnii</name>
    <dbReference type="NCBI Taxonomy" id="38312"/>
    <lineage>
        <taxon>Bacteria</taxon>
        <taxon>Bacillati</taxon>
        <taxon>Actinomycetota</taxon>
        <taxon>Actinomycetes</taxon>
        <taxon>Mycobacteriales</taxon>
        <taxon>Nocardiaceae</taxon>
        <taxon>Rhodococcus</taxon>
    </lineage>
</organism>
<evidence type="ECO:0000256" key="6">
    <source>
        <dbReference type="SAM" id="Phobius"/>
    </source>
</evidence>
<dbReference type="AlphaFoldDB" id="A0A6P2CDL6"/>
<keyword evidence="2 6" id="KW-0812">Transmembrane</keyword>
<feature type="domain" description="Lipopolysaccharide assembly protein A" evidence="7">
    <location>
        <begin position="69"/>
        <end position="119"/>
    </location>
</feature>
<keyword evidence="3 6" id="KW-1133">Transmembrane helix</keyword>
<dbReference type="EMBL" id="QRCM01000001">
    <property type="protein sequence ID" value="TXG90844.1"/>
    <property type="molecule type" value="Genomic_DNA"/>
</dbReference>
<feature type="transmembrane region" description="Helical" evidence="6">
    <location>
        <begin position="88"/>
        <end position="111"/>
    </location>
</feature>
<evidence type="ECO:0000256" key="2">
    <source>
        <dbReference type="ARBA" id="ARBA00022692"/>
    </source>
</evidence>
<dbReference type="RefSeq" id="WP_010838701.1">
    <property type="nucleotide sequence ID" value="NZ_QRCM01000001.1"/>
</dbReference>
<sequence>MSTTPNDPSSFPDDAKGDRIDTGGDHTTAGHPQHRGGYDEVRHTRAAATWTGLIIGIVVLIVLLIFILQNLDSTPLHFLGWQTELPLGVALLFAAIAGAIIVALAGGIRILQIRRAAKRR</sequence>
<protein>
    <submittedName>
        <fullName evidence="8">DUF1049 domain-containing protein</fullName>
    </submittedName>
</protein>
<dbReference type="InterPro" id="IPR010445">
    <property type="entry name" value="LapA_dom"/>
</dbReference>
<proteinExistence type="predicted"/>
<evidence type="ECO:0000256" key="5">
    <source>
        <dbReference type="SAM" id="MobiDB-lite"/>
    </source>
</evidence>
<feature type="transmembrane region" description="Helical" evidence="6">
    <location>
        <begin position="47"/>
        <end position="68"/>
    </location>
</feature>
<keyword evidence="1" id="KW-1003">Cell membrane</keyword>
<evidence type="ECO:0000313" key="8">
    <source>
        <dbReference type="EMBL" id="TXG90844.1"/>
    </source>
</evidence>
<keyword evidence="4 6" id="KW-0472">Membrane</keyword>
<name>A0A6P2CDL6_9NOCA</name>
<dbReference type="Proteomes" id="UP000471120">
    <property type="component" value="Unassembled WGS sequence"/>
</dbReference>
<dbReference type="GO" id="GO:0005886">
    <property type="term" value="C:plasma membrane"/>
    <property type="evidence" value="ECO:0007669"/>
    <property type="project" value="InterPro"/>
</dbReference>
<evidence type="ECO:0000313" key="9">
    <source>
        <dbReference type="Proteomes" id="UP000471120"/>
    </source>
</evidence>
<evidence type="ECO:0000256" key="1">
    <source>
        <dbReference type="ARBA" id="ARBA00022475"/>
    </source>
</evidence>